<dbReference type="Proteomes" id="UP000317763">
    <property type="component" value="Unassembled WGS sequence"/>
</dbReference>
<dbReference type="InterPro" id="IPR011990">
    <property type="entry name" value="TPR-like_helical_dom_sf"/>
</dbReference>
<dbReference type="Gene3D" id="1.25.40.10">
    <property type="entry name" value="Tetratricopeptide repeat domain"/>
    <property type="match status" value="1"/>
</dbReference>
<evidence type="ECO:0000256" key="4">
    <source>
        <dbReference type="SAM" id="MobiDB-lite"/>
    </source>
</evidence>
<dbReference type="OrthoDB" id="174989at2"/>
<comment type="caution">
    <text evidence="7">The sequence shown here is derived from an EMBL/GenBank/DDBJ whole genome shotgun (WGS) entry which is preliminary data.</text>
</comment>
<evidence type="ECO:0000256" key="2">
    <source>
        <dbReference type="ARBA" id="ARBA00022737"/>
    </source>
</evidence>
<feature type="compositionally biased region" description="Low complexity" evidence="4">
    <location>
        <begin position="96"/>
        <end position="109"/>
    </location>
</feature>
<keyword evidence="8" id="KW-1185">Reference proteome</keyword>
<feature type="compositionally biased region" description="Low complexity" evidence="4">
    <location>
        <begin position="123"/>
        <end position="136"/>
    </location>
</feature>
<keyword evidence="3" id="KW-0802">TPR repeat</keyword>
<dbReference type="GO" id="GO:0030244">
    <property type="term" value="P:cellulose biosynthetic process"/>
    <property type="evidence" value="ECO:0007669"/>
    <property type="project" value="InterPro"/>
</dbReference>
<feature type="region of interest" description="Disordered" evidence="4">
    <location>
        <begin position="44"/>
        <end position="147"/>
    </location>
</feature>
<reference evidence="7 8" key="1">
    <citation type="submission" date="2019-07" db="EMBL/GenBank/DDBJ databases">
        <title>Tepidimonas taiwanensis I1-1 draft genome.</title>
        <authorList>
            <person name="Da Costa M.S."/>
            <person name="Froufe H.J.C."/>
            <person name="Egas C."/>
            <person name="Albuquerque L."/>
        </authorList>
    </citation>
    <scope>NUCLEOTIDE SEQUENCE [LARGE SCALE GENOMIC DNA]</scope>
    <source>
        <strain evidence="7 8">I1-1</strain>
    </source>
</reference>
<feature type="compositionally biased region" description="Polar residues" evidence="4">
    <location>
        <begin position="66"/>
        <end position="84"/>
    </location>
</feature>
<keyword evidence="1 5" id="KW-0732">Signal</keyword>
<dbReference type="InterPro" id="IPR008410">
    <property type="entry name" value="BCSC_C"/>
</dbReference>
<organism evidence="7 8">
    <name type="scientific">Tepidimonas taiwanensis</name>
    <dbReference type="NCBI Taxonomy" id="307486"/>
    <lineage>
        <taxon>Bacteria</taxon>
        <taxon>Pseudomonadati</taxon>
        <taxon>Pseudomonadota</taxon>
        <taxon>Betaproteobacteria</taxon>
        <taxon>Burkholderiales</taxon>
        <taxon>Tepidimonas</taxon>
    </lineage>
</organism>
<accession>A0A554WYH8</accession>
<evidence type="ECO:0000256" key="3">
    <source>
        <dbReference type="ARBA" id="ARBA00022803"/>
    </source>
</evidence>
<dbReference type="EMBL" id="VJOM01000051">
    <property type="protein sequence ID" value="TSE28627.1"/>
    <property type="molecule type" value="Genomic_DNA"/>
</dbReference>
<proteinExistence type="predicted"/>
<dbReference type="GO" id="GO:0019867">
    <property type="term" value="C:outer membrane"/>
    <property type="evidence" value="ECO:0007669"/>
    <property type="project" value="InterPro"/>
</dbReference>
<sequence length="721" mass="77607">MNTGYRMALLCGLMIAPSVWSAQDSVDIRPLPSPVEIVRPLERTTQPLRIDGPRGELPRAPAMVRTSPTHGRTASEDATNQTAKPTERARHSPSLRTPSTRAPRATRSAHPPKHLTPPGRGIPASAAATPSAATTALPTGRAPDPRSVYDADVARSHQAHAEGRTQDAIDILLGRWDEMVAYGDTGSLGALAYWAADVGDEALAVRAARQAAELGQSDRDHAVLANVLIRFGRLDEAQQVLAQMDPNTEAGRAIRGSLAVHRAQIHAERGDWAAAEAVLDPQRDGLDDGAKELLGWVKYRLDRLDEAAQLFAAVYGKTRSESSAQGLVFSLHRLQRHDALLQWVQRDNDSGPLSRLVAPPIRLALAAGSPRLTVAPDGQLSLANDTAAVPPPAEGGWQMRIETVSRHKRGVAGEGRLTQHIPATTLSWQGFRDRLSLRIEAQSADDGSRSTQGIGWYGWWQRDLGGGWSTRLGLGRASVDGVAGLGSARPLLGEIGIRYNEQRWGVGLSLARQPVQESLLALSGKPASGDDPAWGQVVQTGLTISGRHRLQDWAISLSATAASITGTGVASNRKFELYARALKPVAGVPSLQMGPELLLSSFQRNLNAYRPGHGGYFSPRAFAQVGWLAIYDPSWQGLQWHIEGGIGYNWNQQASAADNPLTGTRPDAIAASRGQGWVYRLLVDASRPIGHQWKLGAWVELQKAANYRDGRVGLYASGALD</sequence>
<dbReference type="STRING" id="307486.GCA_000807215_01483"/>
<feature type="chain" id="PRO_5021974779" description="Cellulose synthase operon C C-terminal domain-containing protein" evidence="5">
    <location>
        <begin position="23"/>
        <end position="721"/>
    </location>
</feature>
<evidence type="ECO:0000313" key="8">
    <source>
        <dbReference type="Proteomes" id="UP000317763"/>
    </source>
</evidence>
<dbReference type="AlphaFoldDB" id="A0A554WYH8"/>
<name>A0A554WYH8_9BURK</name>
<feature type="domain" description="Cellulose synthase operon C C-terminal" evidence="6">
    <location>
        <begin position="447"/>
        <end position="716"/>
    </location>
</feature>
<dbReference type="Pfam" id="PF05420">
    <property type="entry name" value="BCSC_C"/>
    <property type="match status" value="1"/>
</dbReference>
<evidence type="ECO:0000313" key="7">
    <source>
        <dbReference type="EMBL" id="TSE28627.1"/>
    </source>
</evidence>
<evidence type="ECO:0000256" key="1">
    <source>
        <dbReference type="ARBA" id="ARBA00022729"/>
    </source>
</evidence>
<evidence type="ECO:0000256" key="5">
    <source>
        <dbReference type="SAM" id="SignalP"/>
    </source>
</evidence>
<evidence type="ECO:0000259" key="6">
    <source>
        <dbReference type="Pfam" id="PF05420"/>
    </source>
</evidence>
<protein>
    <recommendedName>
        <fullName evidence="6">Cellulose synthase operon C C-terminal domain-containing protein</fullName>
    </recommendedName>
</protein>
<feature type="signal peptide" evidence="5">
    <location>
        <begin position="1"/>
        <end position="22"/>
    </location>
</feature>
<keyword evidence="2" id="KW-0677">Repeat</keyword>
<gene>
    <name evidence="7" type="ORF">Ttaiw_02554</name>
</gene>